<gene>
    <name evidence="2" type="ORF">PRZ48_011063</name>
</gene>
<reference evidence="2 3" key="1">
    <citation type="journal article" date="2023" name="G3 (Bethesda)">
        <title>A chromosome-level genome assembly of Zasmidium syzygii isolated from banana leaves.</title>
        <authorList>
            <person name="van Westerhoven A.C."/>
            <person name="Mehrabi R."/>
            <person name="Talebi R."/>
            <person name="Steentjes M.B.F."/>
            <person name="Corcolon B."/>
            <person name="Chong P.A."/>
            <person name="Kema G.H.J."/>
            <person name="Seidl M.F."/>
        </authorList>
    </citation>
    <scope>NUCLEOTIDE SEQUENCE [LARGE SCALE GENOMIC DNA]</scope>
    <source>
        <strain evidence="2 3">P124</strain>
    </source>
</reference>
<organism evidence="2 3">
    <name type="scientific">Zasmidium cellare</name>
    <name type="common">Wine cellar mold</name>
    <name type="synonym">Racodium cellare</name>
    <dbReference type="NCBI Taxonomy" id="395010"/>
    <lineage>
        <taxon>Eukaryota</taxon>
        <taxon>Fungi</taxon>
        <taxon>Dikarya</taxon>
        <taxon>Ascomycota</taxon>
        <taxon>Pezizomycotina</taxon>
        <taxon>Dothideomycetes</taxon>
        <taxon>Dothideomycetidae</taxon>
        <taxon>Mycosphaerellales</taxon>
        <taxon>Mycosphaerellaceae</taxon>
        <taxon>Zasmidium</taxon>
    </lineage>
</organism>
<evidence type="ECO:0000256" key="1">
    <source>
        <dbReference type="SAM" id="MobiDB-lite"/>
    </source>
</evidence>
<sequence>MAPSAIPSESSFTPNVEAKTKPVNGVSPSSGFDAGRHLNFEPPTEYYTLDKLGLSSTGSISPVAITAPFPLLSDEGIRKTRADLFRTELLAKHKYVESKDPGVYKLRGYGKDAPFVYDMWSSKETLAACSAAAGCELDVMFDYEIGHINVQLPPGVDEGGEDLERLLPPVDPPSQIAEVSDEEAAKAAEAGIANVTAWHNDSFPWVCVVMLSDPTGMKGGETALRKGDGSILKVRGPSKGYAVMMQGGLINHVALKTLGDGERITMVTSFRPRDPHAVDLSNLGNVKAVSDLGQLFTQWTLYRTAVLEERCRRFADDLRDARLTGDEVETVVGNWARQQIEYIQHTAKELTDEGEKGNYNHKFVRRPGEKVGRDL</sequence>
<name>A0ABR0EB82_ZASCE</name>
<dbReference type="Proteomes" id="UP001305779">
    <property type="component" value="Unassembled WGS sequence"/>
</dbReference>
<dbReference type="PANTHER" id="PTHR41677:SF1">
    <property type="entry name" value="FE2OG DIOXYGENASE DOMAIN-CONTAINING PROTEIN"/>
    <property type="match status" value="1"/>
</dbReference>
<dbReference type="EMBL" id="JAXOVC010000008">
    <property type="protein sequence ID" value="KAK4498405.1"/>
    <property type="molecule type" value="Genomic_DNA"/>
</dbReference>
<protein>
    <submittedName>
        <fullName evidence="2">Uncharacterized protein</fullName>
    </submittedName>
</protein>
<evidence type="ECO:0000313" key="3">
    <source>
        <dbReference type="Proteomes" id="UP001305779"/>
    </source>
</evidence>
<dbReference type="PANTHER" id="PTHR41677">
    <property type="entry name" value="YALI0B19030P"/>
    <property type="match status" value="1"/>
</dbReference>
<comment type="caution">
    <text evidence="2">The sequence shown here is derived from an EMBL/GenBank/DDBJ whole genome shotgun (WGS) entry which is preliminary data.</text>
</comment>
<evidence type="ECO:0000313" key="2">
    <source>
        <dbReference type="EMBL" id="KAK4498405.1"/>
    </source>
</evidence>
<proteinExistence type="predicted"/>
<accession>A0ABR0EB82</accession>
<keyword evidence="3" id="KW-1185">Reference proteome</keyword>
<feature type="region of interest" description="Disordered" evidence="1">
    <location>
        <begin position="1"/>
        <end position="37"/>
    </location>
</feature>